<accession>A0A3M7S257</accession>
<keyword evidence="2" id="KW-1185">Reference proteome</keyword>
<organism evidence="1 2">
    <name type="scientific">Brachionus plicatilis</name>
    <name type="common">Marine rotifer</name>
    <name type="synonym">Brachionus muelleri</name>
    <dbReference type="NCBI Taxonomy" id="10195"/>
    <lineage>
        <taxon>Eukaryota</taxon>
        <taxon>Metazoa</taxon>
        <taxon>Spiralia</taxon>
        <taxon>Gnathifera</taxon>
        <taxon>Rotifera</taxon>
        <taxon>Eurotatoria</taxon>
        <taxon>Monogononta</taxon>
        <taxon>Pseudotrocha</taxon>
        <taxon>Ploima</taxon>
        <taxon>Brachionidae</taxon>
        <taxon>Brachionus</taxon>
    </lineage>
</organism>
<dbReference type="AlphaFoldDB" id="A0A3M7S257"/>
<protein>
    <submittedName>
        <fullName evidence="1">Uncharacterized protein</fullName>
    </submittedName>
</protein>
<reference evidence="1 2" key="1">
    <citation type="journal article" date="2018" name="Sci. Rep.">
        <title>Genomic signatures of local adaptation to the degree of environmental predictability in rotifers.</title>
        <authorList>
            <person name="Franch-Gras L."/>
            <person name="Hahn C."/>
            <person name="Garcia-Roger E.M."/>
            <person name="Carmona M.J."/>
            <person name="Serra M."/>
            <person name="Gomez A."/>
        </authorList>
    </citation>
    <scope>NUCLEOTIDE SEQUENCE [LARGE SCALE GENOMIC DNA]</scope>
    <source>
        <strain evidence="1">HYR1</strain>
    </source>
</reference>
<dbReference type="Proteomes" id="UP000276133">
    <property type="component" value="Unassembled WGS sequence"/>
</dbReference>
<evidence type="ECO:0000313" key="2">
    <source>
        <dbReference type="Proteomes" id="UP000276133"/>
    </source>
</evidence>
<dbReference type="EMBL" id="REGN01002176">
    <property type="protein sequence ID" value="RNA29667.1"/>
    <property type="molecule type" value="Genomic_DNA"/>
</dbReference>
<proteinExistence type="predicted"/>
<comment type="caution">
    <text evidence="1">The sequence shown here is derived from an EMBL/GenBank/DDBJ whole genome shotgun (WGS) entry which is preliminary data.</text>
</comment>
<gene>
    <name evidence="1" type="ORF">BpHYR1_007538</name>
</gene>
<name>A0A3M7S257_BRAPC</name>
<sequence length="71" mass="8741">MIRKIIRFLNYTLLRDLKILKKFLEAYKWIPFRFVCFFLIEIDLDLKLEFCDADHICFSQMMPCILTYLII</sequence>
<evidence type="ECO:0000313" key="1">
    <source>
        <dbReference type="EMBL" id="RNA29667.1"/>
    </source>
</evidence>